<accession>W6ZA66</accession>
<keyword evidence="9" id="KW-0472">Membrane</keyword>
<comment type="pathway">
    <text evidence="2">Mycotoxin biosynthesis.</text>
</comment>
<evidence type="ECO:0000256" key="7">
    <source>
        <dbReference type="ARBA" id="ARBA00023033"/>
    </source>
</evidence>
<keyword evidence="8" id="KW-0349">Heme</keyword>
<proteinExistence type="inferred from homology"/>
<evidence type="ECO:0000256" key="9">
    <source>
        <dbReference type="SAM" id="Phobius"/>
    </source>
</evidence>
<evidence type="ECO:0000256" key="2">
    <source>
        <dbReference type="ARBA" id="ARBA00004685"/>
    </source>
</evidence>
<evidence type="ECO:0000313" key="10">
    <source>
        <dbReference type="EMBL" id="EUC44429.1"/>
    </source>
</evidence>
<organism evidence="10 11">
    <name type="scientific">Bipolaris oryzae ATCC 44560</name>
    <dbReference type="NCBI Taxonomy" id="930090"/>
    <lineage>
        <taxon>Eukaryota</taxon>
        <taxon>Fungi</taxon>
        <taxon>Dikarya</taxon>
        <taxon>Ascomycota</taxon>
        <taxon>Pezizomycotina</taxon>
        <taxon>Dothideomycetes</taxon>
        <taxon>Pleosporomycetidae</taxon>
        <taxon>Pleosporales</taxon>
        <taxon>Pleosporineae</taxon>
        <taxon>Pleosporaceae</taxon>
        <taxon>Bipolaris</taxon>
    </lineage>
</organism>
<dbReference type="AlphaFoldDB" id="W6ZA66"/>
<evidence type="ECO:0000313" key="11">
    <source>
        <dbReference type="Proteomes" id="UP000054032"/>
    </source>
</evidence>
<dbReference type="PRINTS" id="PR00465">
    <property type="entry name" value="EP450IV"/>
</dbReference>
<comment type="similarity">
    <text evidence="3">Belongs to the cytochrome P450 family.</text>
</comment>
<dbReference type="HOGENOM" id="CLU_022195_0_1_1"/>
<evidence type="ECO:0000256" key="3">
    <source>
        <dbReference type="ARBA" id="ARBA00010617"/>
    </source>
</evidence>
<dbReference type="EMBL" id="KI964004">
    <property type="protein sequence ID" value="EUC44429.1"/>
    <property type="molecule type" value="Genomic_DNA"/>
</dbReference>
<dbReference type="InterPro" id="IPR001128">
    <property type="entry name" value="Cyt_P450"/>
</dbReference>
<sequence>MDYMNESASVAADHQHFDSKFISSSATTFCIYLLLIGYCTSFVLKTASLSKHILRAPYAGYRSIFEPAFLVHLRFSKGAQPQINEGYRKFKDAVFKLSRNDRDLVVIPNKYVDELRNLSNEKLNSVEALIANICGPYTASEIMLEGNLHTHLLQTKLTPNLAAYSALMKEEVDQAMDTLIPECRDEWIEVPIYEVLAFVIARISNRVFLGEHDGRNEEWFRASMGYAREVTITVMALRCFPSWMRPAVAMCLPSSWRLYAHMRQERKALLPIIARRRQAQSDPDYVKPNDFLQWMMDNGVGDEQQPEKLAQRQLILILASVDTTTRAGAHAIYDMCARPEYFQPLREEVETVLKEDGGWGKPTLARMRKMDSFLKESQRLSPASLLSFHRIVKTPLTLSDGTQLPQGTHICLASEATSKDPSFIPSADTFDGHRYYNMRQVPGQEHKYQFATTDKNHLHFSHGKYACSGRFFASNELKVVLASLITRYDMKYPEGATRPANLNADEFLYSDPSTTVLLRCRK</sequence>
<keyword evidence="9" id="KW-1133">Transmembrane helix</keyword>
<evidence type="ECO:0000256" key="6">
    <source>
        <dbReference type="ARBA" id="ARBA00023004"/>
    </source>
</evidence>
<reference evidence="10 11" key="1">
    <citation type="journal article" date="2013" name="PLoS Genet.">
        <title>Comparative genome structure, secondary metabolite, and effector coding capacity across Cochliobolus pathogens.</title>
        <authorList>
            <person name="Condon B.J."/>
            <person name="Leng Y."/>
            <person name="Wu D."/>
            <person name="Bushley K.E."/>
            <person name="Ohm R.A."/>
            <person name="Otillar R."/>
            <person name="Martin J."/>
            <person name="Schackwitz W."/>
            <person name="Grimwood J."/>
            <person name="MohdZainudin N."/>
            <person name="Xue C."/>
            <person name="Wang R."/>
            <person name="Manning V.A."/>
            <person name="Dhillon B."/>
            <person name="Tu Z.J."/>
            <person name="Steffenson B.J."/>
            <person name="Salamov A."/>
            <person name="Sun H."/>
            <person name="Lowry S."/>
            <person name="LaButti K."/>
            <person name="Han J."/>
            <person name="Copeland A."/>
            <person name="Lindquist E."/>
            <person name="Barry K."/>
            <person name="Schmutz J."/>
            <person name="Baker S.E."/>
            <person name="Ciuffetti L.M."/>
            <person name="Grigoriev I.V."/>
            <person name="Zhong S."/>
            <person name="Turgeon B.G."/>
        </authorList>
    </citation>
    <scope>NUCLEOTIDE SEQUENCE [LARGE SCALE GENOMIC DNA]</scope>
    <source>
        <strain evidence="10 11">ATCC 44560</strain>
    </source>
</reference>
<evidence type="ECO:0000256" key="1">
    <source>
        <dbReference type="ARBA" id="ARBA00001971"/>
    </source>
</evidence>
<dbReference type="GO" id="GO:0020037">
    <property type="term" value="F:heme binding"/>
    <property type="evidence" value="ECO:0007669"/>
    <property type="project" value="InterPro"/>
</dbReference>
<evidence type="ECO:0000256" key="4">
    <source>
        <dbReference type="ARBA" id="ARBA00022723"/>
    </source>
</evidence>
<keyword evidence="9" id="KW-0812">Transmembrane</keyword>
<keyword evidence="6 8" id="KW-0408">Iron</keyword>
<name>W6ZA66_COCMI</name>
<keyword evidence="11" id="KW-1185">Reference proteome</keyword>
<gene>
    <name evidence="10" type="ORF">COCMIDRAFT_6219</name>
</gene>
<dbReference type="GO" id="GO:0004497">
    <property type="term" value="F:monooxygenase activity"/>
    <property type="evidence" value="ECO:0007669"/>
    <property type="project" value="UniProtKB-KW"/>
</dbReference>
<evidence type="ECO:0008006" key="12">
    <source>
        <dbReference type="Google" id="ProtNLM"/>
    </source>
</evidence>
<dbReference type="KEGG" id="bor:COCMIDRAFT_6219"/>
<dbReference type="OrthoDB" id="1844152at2759"/>
<comment type="cofactor">
    <cofactor evidence="1 8">
        <name>heme</name>
        <dbReference type="ChEBI" id="CHEBI:30413"/>
    </cofactor>
</comment>
<dbReference type="PANTHER" id="PTHR46206">
    <property type="entry name" value="CYTOCHROME P450"/>
    <property type="match status" value="1"/>
</dbReference>
<protein>
    <recommendedName>
        <fullName evidence="12">Cytochrome P450 monooxygenase</fullName>
    </recommendedName>
</protein>
<dbReference type="RefSeq" id="XP_007689010.1">
    <property type="nucleotide sequence ID" value="XM_007690820.1"/>
</dbReference>
<keyword evidence="5" id="KW-0560">Oxidoreductase</keyword>
<dbReference type="GeneID" id="19124883"/>
<dbReference type="Pfam" id="PF00067">
    <property type="entry name" value="p450"/>
    <property type="match status" value="1"/>
</dbReference>
<dbReference type="GO" id="GO:0016705">
    <property type="term" value="F:oxidoreductase activity, acting on paired donors, with incorporation or reduction of molecular oxygen"/>
    <property type="evidence" value="ECO:0007669"/>
    <property type="project" value="InterPro"/>
</dbReference>
<evidence type="ECO:0000256" key="8">
    <source>
        <dbReference type="PIRSR" id="PIRSR602403-1"/>
    </source>
</evidence>
<dbReference type="PANTHER" id="PTHR46206:SF6">
    <property type="entry name" value="CYTOCHROME P450 MONOOXYGENASE AN1598-RELATED"/>
    <property type="match status" value="1"/>
</dbReference>
<keyword evidence="7" id="KW-0503">Monooxygenase</keyword>
<dbReference type="GO" id="GO:0005506">
    <property type="term" value="F:iron ion binding"/>
    <property type="evidence" value="ECO:0007669"/>
    <property type="project" value="InterPro"/>
</dbReference>
<feature type="transmembrane region" description="Helical" evidence="9">
    <location>
        <begin position="21"/>
        <end position="44"/>
    </location>
</feature>
<dbReference type="SUPFAM" id="SSF48264">
    <property type="entry name" value="Cytochrome P450"/>
    <property type="match status" value="1"/>
</dbReference>
<dbReference type="InterPro" id="IPR002403">
    <property type="entry name" value="Cyt_P450_E_grp-IV"/>
</dbReference>
<dbReference type="InterPro" id="IPR036396">
    <property type="entry name" value="Cyt_P450_sf"/>
</dbReference>
<feature type="binding site" description="axial binding residue" evidence="8">
    <location>
        <position position="467"/>
    </location>
    <ligand>
        <name>heme</name>
        <dbReference type="ChEBI" id="CHEBI:30413"/>
    </ligand>
    <ligandPart>
        <name>Fe</name>
        <dbReference type="ChEBI" id="CHEBI:18248"/>
    </ligandPart>
</feature>
<keyword evidence="4 8" id="KW-0479">Metal-binding</keyword>
<dbReference type="CDD" id="cd11041">
    <property type="entry name" value="CYP503A1-like"/>
    <property type="match status" value="1"/>
</dbReference>
<dbReference type="Gene3D" id="1.10.630.10">
    <property type="entry name" value="Cytochrome P450"/>
    <property type="match status" value="1"/>
</dbReference>
<evidence type="ECO:0000256" key="5">
    <source>
        <dbReference type="ARBA" id="ARBA00023002"/>
    </source>
</evidence>
<dbReference type="eggNOG" id="KOG0156">
    <property type="taxonomic scope" value="Eukaryota"/>
</dbReference>
<dbReference type="Proteomes" id="UP000054032">
    <property type="component" value="Unassembled WGS sequence"/>
</dbReference>